<dbReference type="SUPFAM" id="SSF57701">
    <property type="entry name" value="Zn2/Cys6 DNA-binding domain"/>
    <property type="match status" value="1"/>
</dbReference>
<evidence type="ECO:0000259" key="3">
    <source>
        <dbReference type="PROSITE" id="PS50048"/>
    </source>
</evidence>
<name>A0A9W8YSQ0_9PEZI</name>
<organism evidence="4 5">
    <name type="scientific">Gnomoniopsis smithogilvyi</name>
    <dbReference type="NCBI Taxonomy" id="1191159"/>
    <lineage>
        <taxon>Eukaryota</taxon>
        <taxon>Fungi</taxon>
        <taxon>Dikarya</taxon>
        <taxon>Ascomycota</taxon>
        <taxon>Pezizomycotina</taxon>
        <taxon>Sordariomycetes</taxon>
        <taxon>Sordariomycetidae</taxon>
        <taxon>Diaporthales</taxon>
        <taxon>Gnomoniaceae</taxon>
        <taxon>Gnomoniopsis</taxon>
    </lineage>
</organism>
<sequence length="685" mass="76341">MPDQPIRVSQRRPRACQECTKKKIKCDKELPCARCRRLDLQCSRELVKIKSNVTQHAAEIAFLESVTSELEGASSQGDLQLIIQKLKDRTAKLQYGDHPMPAAQPRRGLASGVAVKESQEQGHINTRGVDLSLLTTLEHLAWGRISGKCFPHRGCGCQYSSDIRPTSLADLGSSTHAGCKFPIIVGVDDARNLINFHLEHLAWHHNCLHAPTFLEQCDIFWKTGQCVHPLWYALYLAVLSATIFGIQSSAKSKIIVDAGLDTSLPSALDVFTAMMDALWSGNFLQLAVLHSVQAIAISTEVAHNLGQSQLNATLVAAGIRIAESLGLHAIHDTQNEQLDWEATISREVGKRAWCQLIIQDHFAIPFTDSYVISPTHFTTPPPRNMNDDSLAELPCHLPTVSSYVRVLLEMAALMPDLQDGLGPMKQRKPLRDQYEHVLEIDARMRAIVRGFPPFLLRQDVQHEARLPWLGTARRSLAITAAEKIIMIHRPFLLRAFQMPQYNFTRRTCTAAARTILTQHEALIEANDLSIWTHTAFCITAAVVLCFEIRTSKSTTLSKDTGVATEMHKQAVLAAREHLASRKIDVLAQRGVTLIDILLDSPVLEDASSFGTHVIAEFNRVTSDARHVPCPGQQSGSHPAAMALPVFPHEELLNELENMDYSLMDFDMEYTGNEFEKWFNGIFVEV</sequence>
<dbReference type="Gene3D" id="4.10.240.10">
    <property type="entry name" value="Zn(2)-C6 fungal-type DNA-binding domain"/>
    <property type="match status" value="1"/>
</dbReference>
<comment type="subcellular location">
    <subcellularLocation>
        <location evidence="1">Nucleus</location>
    </subcellularLocation>
</comment>
<evidence type="ECO:0000256" key="1">
    <source>
        <dbReference type="ARBA" id="ARBA00004123"/>
    </source>
</evidence>
<dbReference type="CDD" id="cd12148">
    <property type="entry name" value="fungal_TF_MHR"/>
    <property type="match status" value="1"/>
</dbReference>
<feature type="domain" description="Zn(2)-C6 fungal-type" evidence="3">
    <location>
        <begin position="15"/>
        <end position="44"/>
    </location>
</feature>
<dbReference type="InterPro" id="IPR036864">
    <property type="entry name" value="Zn2-C6_fun-type_DNA-bd_sf"/>
</dbReference>
<protein>
    <recommendedName>
        <fullName evidence="3">Zn(2)-C6 fungal-type domain-containing protein</fullName>
    </recommendedName>
</protein>
<comment type="caution">
    <text evidence="4">The sequence shown here is derived from an EMBL/GenBank/DDBJ whole genome shotgun (WGS) entry which is preliminary data.</text>
</comment>
<dbReference type="PROSITE" id="PS00463">
    <property type="entry name" value="ZN2_CY6_FUNGAL_1"/>
    <property type="match status" value="1"/>
</dbReference>
<keyword evidence="2" id="KW-0539">Nucleus</keyword>
<dbReference type="InterPro" id="IPR050613">
    <property type="entry name" value="Sec_Metabolite_Reg"/>
</dbReference>
<accession>A0A9W8YSQ0</accession>
<reference evidence="4" key="1">
    <citation type="submission" date="2022-10" db="EMBL/GenBank/DDBJ databases">
        <title>Tapping the CABI collections for fungal endophytes: first genome assemblies for Collariella, Neodidymelliopsis, Ascochyta clinopodiicola, Didymella pomorum, Didymosphaeria variabile, Neocosmospora piperis and Neocucurbitaria cava.</title>
        <authorList>
            <person name="Hill R."/>
        </authorList>
    </citation>
    <scope>NUCLEOTIDE SEQUENCE</scope>
    <source>
        <strain evidence="4">IMI 355082</strain>
    </source>
</reference>
<dbReference type="EMBL" id="JAPEVB010000003">
    <property type="protein sequence ID" value="KAJ4390870.1"/>
    <property type="molecule type" value="Genomic_DNA"/>
</dbReference>
<keyword evidence="5" id="KW-1185">Reference proteome</keyword>
<dbReference type="PANTHER" id="PTHR31001">
    <property type="entry name" value="UNCHARACTERIZED TRANSCRIPTIONAL REGULATORY PROTEIN"/>
    <property type="match status" value="1"/>
</dbReference>
<dbReference type="CDD" id="cd00067">
    <property type="entry name" value="GAL4"/>
    <property type="match status" value="1"/>
</dbReference>
<dbReference type="OrthoDB" id="410267at2759"/>
<evidence type="ECO:0000313" key="5">
    <source>
        <dbReference type="Proteomes" id="UP001140453"/>
    </source>
</evidence>
<dbReference type="Proteomes" id="UP001140453">
    <property type="component" value="Unassembled WGS sequence"/>
</dbReference>
<proteinExistence type="predicted"/>
<gene>
    <name evidence="4" type="ORF">N0V93_004469</name>
</gene>
<evidence type="ECO:0000313" key="4">
    <source>
        <dbReference type="EMBL" id="KAJ4390870.1"/>
    </source>
</evidence>
<dbReference type="GO" id="GO:0005634">
    <property type="term" value="C:nucleus"/>
    <property type="evidence" value="ECO:0007669"/>
    <property type="project" value="UniProtKB-SubCell"/>
</dbReference>
<dbReference type="Pfam" id="PF00172">
    <property type="entry name" value="Zn_clus"/>
    <property type="match status" value="1"/>
</dbReference>
<dbReference type="InterPro" id="IPR001138">
    <property type="entry name" value="Zn2Cys6_DnaBD"/>
</dbReference>
<dbReference type="GO" id="GO:0000981">
    <property type="term" value="F:DNA-binding transcription factor activity, RNA polymerase II-specific"/>
    <property type="evidence" value="ECO:0007669"/>
    <property type="project" value="InterPro"/>
</dbReference>
<evidence type="ECO:0000256" key="2">
    <source>
        <dbReference type="ARBA" id="ARBA00023242"/>
    </source>
</evidence>
<dbReference type="PANTHER" id="PTHR31001:SF76">
    <property type="entry name" value="ZN(2)-C6 FUNGAL-TYPE DOMAIN-CONTAINING PROTEIN"/>
    <property type="match status" value="1"/>
</dbReference>
<dbReference type="SMART" id="SM00066">
    <property type="entry name" value="GAL4"/>
    <property type="match status" value="1"/>
</dbReference>
<dbReference type="AlphaFoldDB" id="A0A9W8YSQ0"/>
<dbReference type="GO" id="GO:0008270">
    <property type="term" value="F:zinc ion binding"/>
    <property type="evidence" value="ECO:0007669"/>
    <property type="project" value="InterPro"/>
</dbReference>
<dbReference type="PROSITE" id="PS50048">
    <property type="entry name" value="ZN2_CY6_FUNGAL_2"/>
    <property type="match status" value="1"/>
</dbReference>